<keyword evidence="4" id="KW-1185">Reference proteome</keyword>
<feature type="transmembrane region" description="Helical" evidence="2">
    <location>
        <begin position="279"/>
        <end position="298"/>
    </location>
</feature>
<feature type="transmembrane region" description="Helical" evidence="2">
    <location>
        <begin position="304"/>
        <end position="323"/>
    </location>
</feature>
<name>D7G837_ECTSI</name>
<keyword evidence="2" id="KW-1133">Transmembrane helix</keyword>
<organism evidence="3 4">
    <name type="scientific">Ectocarpus siliculosus</name>
    <name type="common">Brown alga</name>
    <name type="synonym">Conferva siliculosa</name>
    <dbReference type="NCBI Taxonomy" id="2880"/>
    <lineage>
        <taxon>Eukaryota</taxon>
        <taxon>Sar</taxon>
        <taxon>Stramenopiles</taxon>
        <taxon>Ochrophyta</taxon>
        <taxon>PX clade</taxon>
        <taxon>Phaeophyceae</taxon>
        <taxon>Ectocarpales</taxon>
        <taxon>Ectocarpaceae</taxon>
        <taxon>Ectocarpus</taxon>
    </lineage>
</organism>
<feature type="region of interest" description="Disordered" evidence="1">
    <location>
        <begin position="34"/>
        <end position="120"/>
    </location>
</feature>
<protein>
    <submittedName>
        <fullName evidence="3">Uncharacterized protein</fullName>
    </submittedName>
</protein>
<evidence type="ECO:0000313" key="3">
    <source>
        <dbReference type="EMBL" id="CBJ34020.1"/>
    </source>
</evidence>
<dbReference type="Proteomes" id="UP000002630">
    <property type="component" value="Unassembled WGS sequence"/>
</dbReference>
<reference evidence="3 4" key="1">
    <citation type="journal article" date="2010" name="Nature">
        <title>The Ectocarpus genome and the independent evolution of multicellularity in brown algae.</title>
        <authorList>
            <person name="Cock J.M."/>
            <person name="Sterck L."/>
            <person name="Rouze P."/>
            <person name="Scornet D."/>
            <person name="Allen A.E."/>
            <person name="Amoutzias G."/>
            <person name="Anthouard V."/>
            <person name="Artiguenave F."/>
            <person name="Aury J.M."/>
            <person name="Badger J.H."/>
            <person name="Beszteri B."/>
            <person name="Billiau K."/>
            <person name="Bonnet E."/>
            <person name="Bothwell J.H."/>
            <person name="Bowler C."/>
            <person name="Boyen C."/>
            <person name="Brownlee C."/>
            <person name="Carrano C.J."/>
            <person name="Charrier B."/>
            <person name="Cho G.Y."/>
            <person name="Coelho S.M."/>
            <person name="Collen J."/>
            <person name="Corre E."/>
            <person name="Da Silva C."/>
            <person name="Delage L."/>
            <person name="Delaroque N."/>
            <person name="Dittami S.M."/>
            <person name="Doulbeau S."/>
            <person name="Elias M."/>
            <person name="Farnham G."/>
            <person name="Gachon C.M."/>
            <person name="Gschloessl B."/>
            <person name="Heesch S."/>
            <person name="Jabbari K."/>
            <person name="Jubin C."/>
            <person name="Kawai H."/>
            <person name="Kimura K."/>
            <person name="Kloareg B."/>
            <person name="Kupper F.C."/>
            <person name="Lang D."/>
            <person name="Le Bail A."/>
            <person name="Leblanc C."/>
            <person name="Lerouge P."/>
            <person name="Lohr M."/>
            <person name="Lopez P.J."/>
            <person name="Martens C."/>
            <person name="Maumus F."/>
            <person name="Michel G."/>
            <person name="Miranda-Saavedra D."/>
            <person name="Morales J."/>
            <person name="Moreau H."/>
            <person name="Motomura T."/>
            <person name="Nagasato C."/>
            <person name="Napoli C.A."/>
            <person name="Nelson D.R."/>
            <person name="Nyvall-Collen P."/>
            <person name="Peters A.F."/>
            <person name="Pommier C."/>
            <person name="Potin P."/>
            <person name="Poulain J."/>
            <person name="Quesneville H."/>
            <person name="Read B."/>
            <person name="Rensing S.A."/>
            <person name="Ritter A."/>
            <person name="Rousvoal S."/>
            <person name="Samanta M."/>
            <person name="Samson G."/>
            <person name="Schroeder D.C."/>
            <person name="Segurens B."/>
            <person name="Strittmatter M."/>
            <person name="Tonon T."/>
            <person name="Tregear J.W."/>
            <person name="Valentin K."/>
            <person name="von Dassow P."/>
            <person name="Yamagishi T."/>
            <person name="Van de Peer Y."/>
            <person name="Wincker P."/>
        </authorList>
    </citation>
    <scope>NUCLEOTIDE SEQUENCE [LARGE SCALE GENOMIC DNA]</scope>
    <source>
        <strain evidence="4">Ec32 / CCAP1310/4</strain>
    </source>
</reference>
<feature type="compositionally biased region" description="Pro residues" evidence="1">
    <location>
        <begin position="48"/>
        <end position="57"/>
    </location>
</feature>
<dbReference type="InParanoid" id="D7G837"/>
<feature type="transmembrane region" description="Helical" evidence="2">
    <location>
        <begin position="164"/>
        <end position="185"/>
    </location>
</feature>
<dbReference type="AlphaFoldDB" id="D7G837"/>
<gene>
    <name evidence="3" type="ORF">Esi_0869_0002</name>
</gene>
<evidence type="ECO:0000313" key="4">
    <source>
        <dbReference type="Proteomes" id="UP000002630"/>
    </source>
</evidence>
<dbReference type="EMBL" id="FN649760">
    <property type="protein sequence ID" value="CBJ34020.1"/>
    <property type="molecule type" value="Genomic_DNA"/>
</dbReference>
<evidence type="ECO:0000256" key="1">
    <source>
        <dbReference type="SAM" id="MobiDB-lite"/>
    </source>
</evidence>
<keyword evidence="2" id="KW-0812">Transmembrane</keyword>
<sequence>MVSCSGAFSLNLPGPSRIHVRCQKRDNLREARAGFEESGVHQAASADGPPPQEPPPSYEQVAIEPGGQAASVEGPPPQGLPPSYEQMVTTPDGAADNVNVGAEGTRSAGGEEAGDDGLGPVAKCRDRSKSLWIHFPHVELLFILYAFQGALAAQIDVLRHGSGALVPVAAIALVVYPVLVLGVMLRVIFVRVLPPVATGLAFAVTQKDTYYTTNGQRGCRGFFSRVRKGLEEDHSAFAWAKKGAWRTVENEDTKEQRLRNWFRIGFEPLFVDYTKAGSWFAVYALMEAAVIAGVGVLIDNSQVQLLIFLGLNVVQLVLVVRLTPFANRVVESMAACRVGVNAFCMVLLVGAEAEGDSVHAERMETAVGCFELILLIGRKHRQAAFSPHADLSCRRVAPPTVLS</sequence>
<dbReference type="OrthoDB" id="6022609at2759"/>
<feature type="transmembrane region" description="Helical" evidence="2">
    <location>
        <begin position="131"/>
        <end position="152"/>
    </location>
</feature>
<proteinExistence type="predicted"/>
<evidence type="ECO:0000256" key="2">
    <source>
        <dbReference type="SAM" id="Phobius"/>
    </source>
</evidence>
<accession>D7G837</accession>
<keyword evidence="2" id="KW-0472">Membrane</keyword>